<dbReference type="InterPro" id="IPR001791">
    <property type="entry name" value="Laminin_G"/>
</dbReference>
<feature type="non-terminal residue" evidence="2">
    <location>
        <position position="1"/>
    </location>
</feature>
<reference evidence="2 3" key="1">
    <citation type="submission" date="2024-05" db="EMBL/GenBank/DDBJ databases">
        <title>Genome sequencing and assembly of Indian major carp, Cirrhinus mrigala (Hamilton, 1822).</title>
        <authorList>
            <person name="Mohindra V."/>
            <person name="Chowdhury L.M."/>
            <person name="Lal K."/>
            <person name="Jena J.K."/>
        </authorList>
    </citation>
    <scope>NUCLEOTIDE SEQUENCE [LARGE SCALE GENOMIC DNA]</scope>
    <source>
        <strain evidence="2">CM1030</strain>
        <tissue evidence="2">Blood</tissue>
    </source>
</reference>
<dbReference type="SUPFAM" id="SSF49899">
    <property type="entry name" value="Concanavalin A-like lectins/glucanases"/>
    <property type="match status" value="1"/>
</dbReference>
<proteinExistence type="predicted"/>
<accession>A0ABD0QW85</accession>
<feature type="domain" description="Laminin G" evidence="1">
    <location>
        <begin position="13"/>
        <end position="70"/>
    </location>
</feature>
<protein>
    <recommendedName>
        <fullName evidence="1">Laminin G domain-containing protein</fullName>
    </recommendedName>
</protein>
<gene>
    <name evidence="2" type="ORF">M9458_013153</name>
</gene>
<evidence type="ECO:0000259" key="1">
    <source>
        <dbReference type="Pfam" id="PF02210"/>
    </source>
</evidence>
<name>A0ABD0QW85_CIRMR</name>
<dbReference type="AlphaFoldDB" id="A0ABD0QW85"/>
<evidence type="ECO:0000313" key="3">
    <source>
        <dbReference type="Proteomes" id="UP001529510"/>
    </source>
</evidence>
<sequence>RNEYLFAVVKEDVDQLLLGLRFSKEKVHLIYQGSMGRQRLSFKRIQLTDNNWHSIVLAVSGHHATLTLDCGIPLEL</sequence>
<feature type="non-terminal residue" evidence="2">
    <location>
        <position position="76"/>
    </location>
</feature>
<dbReference type="Pfam" id="PF02210">
    <property type="entry name" value="Laminin_G_2"/>
    <property type="match status" value="1"/>
</dbReference>
<dbReference type="Gene3D" id="2.60.120.200">
    <property type="match status" value="1"/>
</dbReference>
<evidence type="ECO:0000313" key="2">
    <source>
        <dbReference type="EMBL" id="KAL0190455.1"/>
    </source>
</evidence>
<dbReference type="EMBL" id="JAMKFB020000006">
    <property type="protein sequence ID" value="KAL0190455.1"/>
    <property type="molecule type" value="Genomic_DNA"/>
</dbReference>
<dbReference type="Proteomes" id="UP001529510">
    <property type="component" value="Unassembled WGS sequence"/>
</dbReference>
<comment type="caution">
    <text evidence="2">The sequence shown here is derived from an EMBL/GenBank/DDBJ whole genome shotgun (WGS) entry which is preliminary data.</text>
</comment>
<organism evidence="2 3">
    <name type="scientific">Cirrhinus mrigala</name>
    <name type="common">Mrigala</name>
    <dbReference type="NCBI Taxonomy" id="683832"/>
    <lineage>
        <taxon>Eukaryota</taxon>
        <taxon>Metazoa</taxon>
        <taxon>Chordata</taxon>
        <taxon>Craniata</taxon>
        <taxon>Vertebrata</taxon>
        <taxon>Euteleostomi</taxon>
        <taxon>Actinopterygii</taxon>
        <taxon>Neopterygii</taxon>
        <taxon>Teleostei</taxon>
        <taxon>Ostariophysi</taxon>
        <taxon>Cypriniformes</taxon>
        <taxon>Cyprinidae</taxon>
        <taxon>Labeoninae</taxon>
        <taxon>Labeonini</taxon>
        <taxon>Cirrhinus</taxon>
    </lineage>
</organism>
<dbReference type="InterPro" id="IPR013320">
    <property type="entry name" value="ConA-like_dom_sf"/>
</dbReference>
<keyword evidence="3" id="KW-1185">Reference proteome</keyword>